<sequence length="325" mass="33186">MNLKSAKRAGVVLGAVALGTTVLGAPAQADPTAPRPVVAVGSDTTQYVMNGLSSAGSLIGSYDAIGSATIDTRVPAGVCDTVTRPNGSSAGINALNADIADPAVNCIDAARSSRGPNNTSTSDLTWYRFAKDAVTVAVRNDSGLLFHTFTKAELQSIYTCETTVVDGITVNPLIPQAGSGTRTYWAAEMGINATTLPSCVKDTNGGAAVQEHDGGALVNEGDIMPYSIAQYIAQGNGLPGVPDRREAAELLSIDGQDAVVGGVFNAAFPIQREVYNVVETARTGEANIIGAFVGAGSEACNSTVIQQYGFGTLANCGTVAFTGES</sequence>
<gene>
    <name evidence="1" type="ORF">WKI58_22980</name>
</gene>
<reference evidence="1" key="1">
    <citation type="submission" date="2024-03" db="EMBL/GenBank/DDBJ databases">
        <title>Novel Streptomyces species of biotechnological and ecological value are a feature of Machair soil.</title>
        <authorList>
            <person name="Prole J.R."/>
            <person name="Goodfellow M."/>
            <person name="Allenby N."/>
            <person name="Ward A.C."/>
        </authorList>
    </citation>
    <scope>NUCLEOTIDE SEQUENCE</scope>
    <source>
        <strain evidence="1">MS1.AVA.4</strain>
    </source>
</reference>
<organism evidence="1 2">
    <name type="scientific">Streptomyces pratisoli</name>
    <dbReference type="NCBI Taxonomy" id="3139917"/>
    <lineage>
        <taxon>Bacteria</taxon>
        <taxon>Bacillati</taxon>
        <taxon>Actinomycetota</taxon>
        <taxon>Actinomycetes</taxon>
        <taxon>Kitasatosporales</taxon>
        <taxon>Streptomycetaceae</taxon>
        <taxon>Streptomyces</taxon>
    </lineage>
</organism>
<comment type="caution">
    <text evidence="1">The sequence shown here is derived from an EMBL/GenBank/DDBJ whole genome shotgun (WGS) entry which is preliminary data.</text>
</comment>
<name>A0ACC6QM45_9ACTN</name>
<protein>
    <submittedName>
        <fullName evidence="1">Uncharacterized protein</fullName>
    </submittedName>
</protein>
<evidence type="ECO:0000313" key="1">
    <source>
        <dbReference type="EMBL" id="MEJ8659347.1"/>
    </source>
</evidence>
<dbReference type="Proteomes" id="UP001375539">
    <property type="component" value="Unassembled WGS sequence"/>
</dbReference>
<dbReference type="EMBL" id="JBBKAI010000002">
    <property type="protein sequence ID" value="MEJ8659347.1"/>
    <property type="molecule type" value="Genomic_DNA"/>
</dbReference>
<evidence type="ECO:0000313" key="2">
    <source>
        <dbReference type="Proteomes" id="UP001375539"/>
    </source>
</evidence>
<accession>A0ACC6QM45</accession>
<keyword evidence="2" id="KW-1185">Reference proteome</keyword>
<proteinExistence type="predicted"/>